<evidence type="ECO:0000259" key="8">
    <source>
        <dbReference type="Pfam" id="PF11412"/>
    </source>
</evidence>
<dbReference type="OrthoDB" id="9811036at2"/>
<feature type="transmembrane region" description="Helical" evidence="6">
    <location>
        <begin position="301"/>
        <end position="326"/>
    </location>
</feature>
<keyword evidence="10" id="KW-1185">Reference proteome</keyword>
<evidence type="ECO:0000256" key="5">
    <source>
        <dbReference type="ARBA" id="ARBA00023136"/>
    </source>
</evidence>
<dbReference type="Pfam" id="PF02683">
    <property type="entry name" value="DsbD_TM"/>
    <property type="match status" value="1"/>
</dbReference>
<gene>
    <name evidence="9" type="ORF">SAMN06297280_2119</name>
</gene>
<dbReference type="GO" id="GO:0017004">
    <property type="term" value="P:cytochrome complex assembly"/>
    <property type="evidence" value="ECO:0007669"/>
    <property type="project" value="UniProtKB-KW"/>
</dbReference>
<feature type="transmembrane region" description="Helical" evidence="6">
    <location>
        <begin position="496"/>
        <end position="516"/>
    </location>
</feature>
<protein>
    <submittedName>
        <fullName evidence="9">Suppressor for copper-sensitivity B</fullName>
    </submittedName>
</protein>
<organism evidence="9 10">
    <name type="scientific">Arsukibacterium tuosuense</name>
    <dbReference type="NCBI Taxonomy" id="1323745"/>
    <lineage>
        <taxon>Bacteria</taxon>
        <taxon>Pseudomonadati</taxon>
        <taxon>Pseudomonadota</taxon>
        <taxon>Gammaproteobacteria</taxon>
        <taxon>Chromatiales</taxon>
        <taxon>Chromatiaceae</taxon>
        <taxon>Arsukibacterium</taxon>
    </lineage>
</organism>
<evidence type="ECO:0000256" key="3">
    <source>
        <dbReference type="ARBA" id="ARBA00022748"/>
    </source>
</evidence>
<feature type="transmembrane region" description="Helical" evidence="6">
    <location>
        <begin position="551"/>
        <end position="572"/>
    </location>
</feature>
<dbReference type="GO" id="GO:0045454">
    <property type="term" value="P:cell redox homeostasis"/>
    <property type="evidence" value="ECO:0007669"/>
    <property type="project" value="TreeGrafter"/>
</dbReference>
<feature type="transmembrane region" description="Helical" evidence="6">
    <location>
        <begin position="428"/>
        <end position="453"/>
    </location>
</feature>
<feature type="transmembrane region" description="Helical" evidence="6">
    <location>
        <begin position="459"/>
        <end position="484"/>
    </location>
</feature>
<keyword evidence="5 6" id="KW-0472">Membrane</keyword>
<dbReference type="Proteomes" id="UP000219353">
    <property type="component" value="Unassembled WGS sequence"/>
</dbReference>
<proteinExistence type="predicted"/>
<dbReference type="Pfam" id="PF13899">
    <property type="entry name" value="Thioredoxin_7"/>
    <property type="match status" value="1"/>
</dbReference>
<dbReference type="InterPro" id="IPR028250">
    <property type="entry name" value="DsbDN"/>
</dbReference>
<feature type="domain" description="Thiol:disulfide interchange protein DsbD N-terminal" evidence="8">
    <location>
        <begin position="63"/>
        <end position="158"/>
    </location>
</feature>
<evidence type="ECO:0000313" key="9">
    <source>
        <dbReference type="EMBL" id="SNY52436.1"/>
    </source>
</evidence>
<dbReference type="RefSeq" id="WP_097111369.1">
    <property type="nucleotide sequence ID" value="NZ_OBEB01000004.1"/>
</dbReference>
<dbReference type="PANTHER" id="PTHR32234:SF3">
    <property type="entry name" value="SUPPRESSION OF COPPER SENSITIVITY PROTEIN"/>
    <property type="match status" value="1"/>
</dbReference>
<dbReference type="InterPro" id="IPR035671">
    <property type="entry name" value="DsbD_gamma"/>
</dbReference>
<accession>A0A285IZA3</accession>
<feature type="transmembrane region" description="Helical" evidence="6">
    <location>
        <begin position="347"/>
        <end position="365"/>
    </location>
</feature>
<name>A0A285IZA3_9GAMM</name>
<dbReference type="EMBL" id="OBEB01000004">
    <property type="protein sequence ID" value="SNY52436.1"/>
    <property type="molecule type" value="Genomic_DNA"/>
</dbReference>
<dbReference type="SUPFAM" id="SSF52833">
    <property type="entry name" value="Thioredoxin-like"/>
    <property type="match status" value="1"/>
</dbReference>
<dbReference type="Pfam" id="PF11412">
    <property type="entry name" value="DsbD_N"/>
    <property type="match status" value="1"/>
</dbReference>
<dbReference type="GO" id="GO:0016020">
    <property type="term" value="C:membrane"/>
    <property type="evidence" value="ECO:0007669"/>
    <property type="project" value="UniProtKB-SubCell"/>
</dbReference>
<dbReference type="GO" id="GO:0015035">
    <property type="term" value="F:protein-disulfide reductase activity"/>
    <property type="evidence" value="ECO:0007669"/>
    <property type="project" value="TreeGrafter"/>
</dbReference>
<feature type="transmembrane region" description="Helical" evidence="6">
    <location>
        <begin position="385"/>
        <end position="407"/>
    </location>
</feature>
<reference evidence="10" key="1">
    <citation type="submission" date="2017-09" db="EMBL/GenBank/DDBJ databases">
        <authorList>
            <person name="Varghese N."/>
            <person name="Submissions S."/>
        </authorList>
    </citation>
    <scope>NUCLEOTIDE SEQUENCE [LARGE SCALE GENOMIC DNA]</scope>
    <source>
        <strain evidence="10">CGMCC 1.12461</strain>
    </source>
</reference>
<sequence>MYNVYSLWRKPWVLIGLLCGLLFTADTLASPPSTGWLTTTEAPHLSVKLTLTGQYDAASRVLPATLQVQLADDWKTYWQAPGEGGVAPSLQWSESENLKNLDWFWPAPSRYQVQGFATQGYQNSVTFPLQLQLAPGATSGVLQGVLTMPSCTTVCLLTDFALELPFDLTTLQANEEQVFLFSQAMSKVPQAFAGVQIQQAGLTANPGQILIQMTREHTWITPEIFIHSNDDALADVVYQVAVPNVSGADLSVMITASHWLDLPTLAGKTLTITITDQDFAAAYPVTLTASTLATTDSAPSLLLILLLALAGGLILNIMPCVLPVIGIKLQSLLLSKPQQTSTIRKQFLASALGIVASFWLLAIVLSLLKWSGESIGWGIQFQNPYFIGVMILVTWLFTLNLAGAFELRLPGALGTRAATIGNNSYAGHFLQGMLATVLATPCTAPFLGTAVAFALSADIATILLIFTALGIGMALPWLLLAALPQLSGWLPKPGRWLYWVKPIFATMMFATSIWLLSLLTPFIGKLAFGLLLVAILLITLFVMARAFGLKIVLYLCSALILLGAATGVVLQLNAPSWQQVLPADHTWQTLSEQRIQTAVEAGNLVFVDVTADWCITCKANKIGVMLQQPVHDALAAPDVLRLRGDWTVRNPAVSQYLQSNNTFGVPFNKVYGPAAPAGIALPTLLTTDAVIQAMEQARDHTK</sequence>
<evidence type="ECO:0000256" key="1">
    <source>
        <dbReference type="ARBA" id="ARBA00004141"/>
    </source>
</evidence>
<feature type="domain" description="Cytochrome C biogenesis protein transmembrane" evidence="7">
    <location>
        <begin position="302"/>
        <end position="517"/>
    </location>
</feature>
<evidence type="ECO:0000259" key="7">
    <source>
        <dbReference type="Pfam" id="PF02683"/>
    </source>
</evidence>
<keyword evidence="4 6" id="KW-1133">Transmembrane helix</keyword>
<evidence type="ECO:0000256" key="4">
    <source>
        <dbReference type="ARBA" id="ARBA00022989"/>
    </source>
</evidence>
<dbReference type="InterPro" id="IPR003834">
    <property type="entry name" value="Cyt_c_assmbl_TM_dom"/>
</dbReference>
<dbReference type="InterPro" id="IPR036249">
    <property type="entry name" value="Thioredoxin-like_sf"/>
</dbReference>
<evidence type="ECO:0000313" key="10">
    <source>
        <dbReference type="Proteomes" id="UP000219353"/>
    </source>
</evidence>
<keyword evidence="2 6" id="KW-0812">Transmembrane</keyword>
<dbReference type="PANTHER" id="PTHR32234">
    <property type="entry name" value="THIOL:DISULFIDE INTERCHANGE PROTEIN DSBD"/>
    <property type="match status" value="1"/>
</dbReference>
<dbReference type="AlphaFoldDB" id="A0A285IZA3"/>
<keyword evidence="3" id="KW-0201">Cytochrome c-type biogenesis</keyword>
<evidence type="ECO:0000256" key="2">
    <source>
        <dbReference type="ARBA" id="ARBA00022692"/>
    </source>
</evidence>
<evidence type="ECO:0000256" key="6">
    <source>
        <dbReference type="SAM" id="Phobius"/>
    </source>
</evidence>
<feature type="transmembrane region" description="Helical" evidence="6">
    <location>
        <begin position="522"/>
        <end position="544"/>
    </location>
</feature>
<comment type="subcellular location">
    <subcellularLocation>
        <location evidence="1">Membrane</location>
        <topology evidence="1">Multi-pass membrane protein</topology>
    </subcellularLocation>
</comment>
<dbReference type="Gene3D" id="3.40.30.10">
    <property type="entry name" value="Glutaredoxin"/>
    <property type="match status" value="1"/>
</dbReference>
<dbReference type="CDD" id="cd02953">
    <property type="entry name" value="DsbDgamma"/>
    <property type="match status" value="1"/>
</dbReference>